<feature type="domain" description="SecD export protein N-terminal TM" evidence="18">
    <location>
        <begin position="707"/>
        <end position="778"/>
    </location>
</feature>
<dbReference type="SUPFAM" id="SSF111337">
    <property type="entry name" value="QueA-like"/>
    <property type="match status" value="1"/>
</dbReference>
<dbReference type="HAMAP" id="MF_00113">
    <property type="entry name" value="QueA"/>
    <property type="match status" value="1"/>
</dbReference>
<evidence type="ECO:0000256" key="11">
    <source>
        <dbReference type="ARBA" id="ARBA00022927"/>
    </source>
</evidence>
<dbReference type="WBParaSite" id="L893_g12859.t1">
    <property type="protein sequence ID" value="L893_g12859.t1"/>
    <property type="gene ID" value="L893_g12859"/>
</dbReference>
<dbReference type="Pfam" id="PF02699">
    <property type="entry name" value="YajC"/>
    <property type="match status" value="1"/>
</dbReference>
<dbReference type="InterPro" id="IPR004803">
    <property type="entry name" value="TGT"/>
</dbReference>
<feature type="domain" description="Protein export membrane protein SecD/SecF C-terminal" evidence="17">
    <location>
        <begin position="1089"/>
        <end position="1249"/>
    </location>
</feature>
<dbReference type="Pfam" id="PF07549">
    <property type="entry name" value="Sec_GG"/>
    <property type="match status" value="1"/>
</dbReference>
<keyword evidence="7" id="KW-0949">S-adenosyl-L-methionine</keyword>
<evidence type="ECO:0000256" key="8">
    <source>
        <dbReference type="ARBA" id="ARBA00022692"/>
    </source>
</evidence>
<proteinExistence type="inferred from homology"/>
<dbReference type="InterPro" id="IPR002616">
    <property type="entry name" value="tRNA_ribo_trans-like"/>
</dbReference>
<reference evidence="22" key="1">
    <citation type="submission" date="2016-11" db="UniProtKB">
        <authorList>
            <consortium name="WormBaseParasite"/>
        </authorList>
    </citation>
    <scope>IDENTIFICATION</scope>
</reference>
<feature type="domain" description="SecDF P1 head subdomain" evidence="20">
    <location>
        <begin position="987"/>
        <end position="1087"/>
    </location>
</feature>
<dbReference type="Pfam" id="PF22599">
    <property type="entry name" value="SecDF_P1_head"/>
    <property type="match status" value="1"/>
</dbReference>
<dbReference type="InterPro" id="IPR054384">
    <property type="entry name" value="SecDF_P1_head"/>
</dbReference>
<evidence type="ECO:0000256" key="9">
    <source>
        <dbReference type="ARBA" id="ARBA00022694"/>
    </source>
</evidence>
<dbReference type="Gene3D" id="3.40.1780.10">
    <property type="entry name" value="QueA-like"/>
    <property type="match status" value="1"/>
</dbReference>
<evidence type="ECO:0000256" key="2">
    <source>
        <dbReference type="ARBA" id="ARBA00022448"/>
    </source>
</evidence>
<evidence type="ECO:0000256" key="7">
    <source>
        <dbReference type="ARBA" id="ARBA00022691"/>
    </source>
</evidence>
<dbReference type="SUPFAM" id="SSF82866">
    <property type="entry name" value="Multidrug efflux transporter AcrB transmembrane domain"/>
    <property type="match status" value="2"/>
</dbReference>
<dbReference type="InterPro" id="IPR003849">
    <property type="entry name" value="Preprotein_translocase_YajC"/>
</dbReference>
<evidence type="ECO:0000313" key="21">
    <source>
        <dbReference type="Proteomes" id="UP000095287"/>
    </source>
</evidence>
<evidence type="ECO:0000259" key="16">
    <source>
        <dbReference type="Pfam" id="PF01702"/>
    </source>
</evidence>
<dbReference type="InterPro" id="IPR005791">
    <property type="entry name" value="SecD"/>
</dbReference>
<dbReference type="PANTHER" id="PTHR30081">
    <property type="entry name" value="PROTEIN-EXPORT MEMBRANE PROTEIN SEC"/>
    <property type="match status" value="1"/>
</dbReference>
<dbReference type="Pfam" id="PF02355">
    <property type="entry name" value="SecD_SecF_C"/>
    <property type="match status" value="2"/>
</dbReference>
<evidence type="ECO:0000256" key="12">
    <source>
        <dbReference type="ARBA" id="ARBA00022989"/>
    </source>
</evidence>
<dbReference type="GO" id="GO:0005886">
    <property type="term" value="C:plasma membrane"/>
    <property type="evidence" value="ECO:0007669"/>
    <property type="project" value="UniProtKB-SubCell"/>
</dbReference>
<evidence type="ECO:0000256" key="15">
    <source>
        <dbReference type="SAM" id="Phobius"/>
    </source>
</evidence>
<dbReference type="NCBIfam" id="TIGR00449">
    <property type="entry name" value="tgt_general"/>
    <property type="match status" value="1"/>
</dbReference>
<feature type="transmembrane region" description="Helical" evidence="15">
    <location>
        <begin position="1109"/>
        <end position="1127"/>
    </location>
</feature>
<dbReference type="InterPro" id="IPR022646">
    <property type="entry name" value="SecD/SecF_CS"/>
</dbReference>
<keyword evidence="5" id="KW-0328">Glycosyltransferase</keyword>
<name>A0A1I7Y630_9BILA</name>
<keyword evidence="6" id="KW-0808">Transferase</keyword>
<feature type="transmembrane region" description="Helical" evidence="15">
    <location>
        <begin position="1362"/>
        <end position="1386"/>
    </location>
</feature>
<dbReference type="PRINTS" id="PR01755">
    <property type="entry name" value="SECFTRNLCASE"/>
</dbReference>
<dbReference type="GO" id="GO:0008616">
    <property type="term" value="P:tRNA queuosine(34) biosynthetic process"/>
    <property type="evidence" value="ECO:0007669"/>
    <property type="project" value="UniProtKB-KW"/>
</dbReference>
<evidence type="ECO:0000313" key="22">
    <source>
        <dbReference type="WBParaSite" id="L893_g12859.t1"/>
    </source>
</evidence>
<dbReference type="Pfam" id="PF21760">
    <property type="entry name" value="SecD_1st"/>
    <property type="match status" value="1"/>
</dbReference>
<dbReference type="GO" id="GO:0006886">
    <property type="term" value="P:intracellular protein transport"/>
    <property type="evidence" value="ECO:0007669"/>
    <property type="project" value="InterPro"/>
</dbReference>
<keyword evidence="10" id="KW-0671">Queuosine biosynthesis</keyword>
<dbReference type="InterPro" id="IPR027398">
    <property type="entry name" value="SecD-TM"/>
</dbReference>
<keyword evidence="2" id="KW-0813">Transport</keyword>
<dbReference type="Gene3D" id="3.30.70.3400">
    <property type="match status" value="2"/>
</dbReference>
<dbReference type="InterPro" id="IPR022645">
    <property type="entry name" value="SecD/SecF_bac"/>
</dbReference>
<feature type="transmembrane region" description="Helical" evidence="15">
    <location>
        <begin position="1334"/>
        <end position="1356"/>
    </location>
</feature>
<evidence type="ECO:0000259" key="18">
    <source>
        <dbReference type="Pfam" id="PF13721"/>
    </source>
</evidence>
<dbReference type="Gene3D" id="3.20.20.105">
    <property type="entry name" value="Queuine tRNA-ribosyltransferase-like"/>
    <property type="match status" value="1"/>
</dbReference>
<feature type="domain" description="Protein translocase subunit SecDF P1" evidence="19">
    <location>
        <begin position="905"/>
        <end position="964"/>
    </location>
</feature>
<dbReference type="Gene3D" id="1.20.1640.10">
    <property type="entry name" value="Multidrug efflux transporter AcrB transmembrane domain"/>
    <property type="match status" value="2"/>
</dbReference>
<dbReference type="InterPro" id="IPR048631">
    <property type="entry name" value="SecD_1st"/>
</dbReference>
<evidence type="ECO:0000256" key="13">
    <source>
        <dbReference type="ARBA" id="ARBA00023010"/>
    </source>
</evidence>
<evidence type="ECO:0000259" key="17">
    <source>
        <dbReference type="Pfam" id="PF02355"/>
    </source>
</evidence>
<keyword evidence="14 15" id="KW-0472">Membrane</keyword>
<dbReference type="InterPro" id="IPR042118">
    <property type="entry name" value="QueA_dom1"/>
</dbReference>
<dbReference type="NCBIfam" id="TIGR00430">
    <property type="entry name" value="Q_tRNA_tgt"/>
    <property type="match status" value="1"/>
</dbReference>
<feature type="transmembrane region" description="Helical" evidence="15">
    <location>
        <begin position="1307"/>
        <end position="1327"/>
    </location>
</feature>
<keyword evidence="8 15" id="KW-0812">Transmembrane</keyword>
<feature type="domain" description="Protein export membrane protein SecD/SecF C-terminal" evidence="17">
    <location>
        <begin position="1281"/>
        <end position="1438"/>
    </location>
</feature>
<protein>
    <submittedName>
        <fullName evidence="22">tRNA-guanosine(34) queuine transglycosylase</fullName>
    </submittedName>
</protein>
<evidence type="ECO:0000256" key="6">
    <source>
        <dbReference type="ARBA" id="ARBA00022679"/>
    </source>
</evidence>
<dbReference type="FunFam" id="3.30.70.3400:FF:000003">
    <property type="entry name" value="Preprotein translocase subunit SecD"/>
    <property type="match status" value="1"/>
</dbReference>
<dbReference type="InterPro" id="IPR036511">
    <property type="entry name" value="TGT-like_sf"/>
</dbReference>
<dbReference type="PANTHER" id="PTHR30081:SF1">
    <property type="entry name" value="PROTEIN TRANSLOCASE SUBUNIT SECD"/>
    <property type="match status" value="1"/>
</dbReference>
<feature type="domain" description="tRNA-guanine(15) transglycosylase-like" evidence="16">
    <location>
        <begin position="341"/>
        <end position="590"/>
    </location>
</feature>
<keyword evidence="12 15" id="KW-1133">Transmembrane helix</keyword>
<sequence>MSIDPSLTIAQFDYELPPDLIAQSPPAQRQGSRLLHLDGASQLHDRQFTDLPSLLRKGDLLVFNDTRVIKARLHGQKSSGGKVEVLIERVTGPDTALAHIRASKSPKPGTLLELAEGRVLADCTGREDALFALRFHEPVLDMLEQYGATPLPPYITHAADEEDDSRYQTVYARHPGAVAAPTAGLHFTDDMLATLREQGVDQAFVTLHVGAGTFQPVRVDNISEHVMHAERYHVPAATLAKIDATRAAGGRVIAVGTTSVRSLESAASKEPGMNQRCADGSIEGDTRLFITPGFQYQWVDALITNFHLPQSTLLMLVSALAGIEPIQRAYQHAVQSRTDGAARRGQITLNHGVVQTPIFMPVGTYGSVKAMMPHELNEIGSQIILGNTFHLWLRPGTEVMDKYKGLHNFMQWDKPILTDSGGFQVFSLKGMRKITEEGVKFASPITGERLFLTPEVSMQIQYSLNSDISMVFDECTPYLIDDRPATHDEAARSMRMSLRWARRSREEFKKLANPNALFGIVQGGMYEDLRDESLAGLTEIGFEGYAIGGLSVGEPKEDMMRILAHTTPKLPTHAPRYLMGVGTPEDLVEGEPHMSAVDILTLIPAQAAGGENALMGMLPIILMFVVLYFLMIRPQMKRQKEHRNLVSNLAKGDEVITSGGLLGKVSKVHDNYLTVEVANLTDKPVEVLVQRVAVTTVLPKGTIKSLAKSTVRLETNLISHVEELLKKNNIPTTGSYFEQNGPSATARFRFESTDVQLKAKDLIERELNKDSTAAAPDYTVALNLVSASPAWLTALGAHPMHLGLDLRGGVHFLLQVDMQGALQARYDSMVADARSVLREAKVPVSNIERDGHSLRMSFASADERDRAQSEMRRAMPDLEFTPAGDSGLTARMTEAATIQVQSNALKQNITTLHNRINELGVAEPVIQQQGSDRIVVQLPGVQDVAKAKEILGRTATLELRMVEDSPAAVAALNSGTVPFGLERYTERGGAPLLLRRQVILTGENLQDAQPGRDSQTQQPTVNLTLDNKGSRIFRDITRNNINKRMAIVLFENGVGEVVTAPVIRSEIPNGQEAADISLLLRAGSLAAPMSIIEERTIGPSLGADNIRQGFNATLYGFIAIAIFIMLYYHLIGLFSTIGLTFNVLLLLAVLSMLQATLTLPGIAAIALTLGMAIDANVLINERIREELRNGASPQQAIHLGFDRAWATIFDSNLTSLIVGVALLAFGSGPIRGFAVVHVIGILTSMFSSVVGVQNFGTSQDIMIRLPVLDGQDSTQQSEQVLQALKQQHSDVELRRVEFVGPQVGQELLHNGLMALAFVVAGILLYLGFRFEWKLALACAIANLHDVVIILGFFAFFQWEFSLSVLAGVLAVLGYSVNESVVVMDRIRENFRKQRKMSVSDIIDLSITQNISRTIITHGSTQMMVLSIFFFGGPTLHNF</sequence>
<evidence type="ECO:0000256" key="3">
    <source>
        <dbReference type="ARBA" id="ARBA00022475"/>
    </source>
</evidence>
<dbReference type="Gene3D" id="3.30.1360.200">
    <property type="match status" value="1"/>
</dbReference>
<dbReference type="SMART" id="SM01323">
    <property type="entry name" value="YajC"/>
    <property type="match status" value="1"/>
</dbReference>
<evidence type="ECO:0000256" key="14">
    <source>
        <dbReference type="ARBA" id="ARBA00023136"/>
    </source>
</evidence>
<keyword evidence="21" id="KW-1185">Reference proteome</keyword>
<dbReference type="InterPro" id="IPR055344">
    <property type="entry name" value="SecD_SecF_C_bact"/>
</dbReference>
<dbReference type="Proteomes" id="UP000095287">
    <property type="component" value="Unplaced"/>
</dbReference>
<evidence type="ECO:0000259" key="19">
    <source>
        <dbReference type="Pfam" id="PF21760"/>
    </source>
</evidence>
<evidence type="ECO:0000256" key="1">
    <source>
        <dbReference type="ARBA" id="ARBA00004651"/>
    </source>
</evidence>
<keyword evidence="11" id="KW-0653">Protein transport</keyword>
<dbReference type="NCBIfam" id="TIGR00739">
    <property type="entry name" value="yajC"/>
    <property type="match status" value="1"/>
</dbReference>
<keyword evidence="9" id="KW-0819">tRNA processing</keyword>
<evidence type="ECO:0000256" key="5">
    <source>
        <dbReference type="ARBA" id="ARBA00022676"/>
    </source>
</evidence>
<feature type="transmembrane region" description="Helical" evidence="15">
    <location>
        <begin position="613"/>
        <end position="632"/>
    </location>
</feature>
<evidence type="ECO:0000256" key="4">
    <source>
        <dbReference type="ARBA" id="ARBA00022490"/>
    </source>
</evidence>
<keyword evidence="3" id="KW-1003">Cell membrane</keyword>
<dbReference type="Gene3D" id="2.40.10.240">
    <property type="entry name" value="QueA-like"/>
    <property type="match status" value="1"/>
</dbReference>
<dbReference type="NCBIfam" id="TIGR01129">
    <property type="entry name" value="secD"/>
    <property type="match status" value="1"/>
</dbReference>
<dbReference type="NCBIfam" id="TIGR00916">
    <property type="entry name" value="2A0604s01"/>
    <property type="match status" value="1"/>
</dbReference>
<keyword evidence="4" id="KW-0963">Cytoplasm</keyword>
<feature type="transmembrane region" description="Helical" evidence="15">
    <location>
        <begin position="1204"/>
        <end position="1225"/>
    </location>
</feature>
<dbReference type="Pfam" id="PF13721">
    <property type="entry name" value="SecD-TM1"/>
    <property type="match status" value="1"/>
</dbReference>
<dbReference type="NCBIfam" id="TIGR00113">
    <property type="entry name" value="queA"/>
    <property type="match status" value="1"/>
</dbReference>
<dbReference type="InterPro" id="IPR048634">
    <property type="entry name" value="SecD_SecF_C"/>
</dbReference>
<dbReference type="InterPro" id="IPR005665">
    <property type="entry name" value="SecF_bac"/>
</dbReference>
<feature type="transmembrane region" description="Helical" evidence="15">
    <location>
        <begin position="1157"/>
        <end position="1179"/>
    </location>
</feature>
<dbReference type="InterPro" id="IPR003699">
    <property type="entry name" value="QueA"/>
</dbReference>
<dbReference type="Pfam" id="PF02547">
    <property type="entry name" value="Queuosine_synth"/>
    <property type="match status" value="1"/>
</dbReference>
<dbReference type="InterPro" id="IPR036100">
    <property type="entry name" value="QueA_sf"/>
</dbReference>
<dbReference type="NCBIfam" id="TIGR00966">
    <property type="entry name" value="transloc_SecF"/>
    <property type="match status" value="1"/>
</dbReference>
<dbReference type="SUPFAM" id="SSF51713">
    <property type="entry name" value="tRNA-guanine transglycosylase"/>
    <property type="match status" value="1"/>
</dbReference>
<comment type="subcellular location">
    <subcellularLocation>
        <location evidence="1">Cell membrane</location>
        <topology evidence="1">Multi-pass membrane protein</topology>
    </subcellularLocation>
</comment>
<dbReference type="GO" id="GO:0008479">
    <property type="term" value="F:tRNA-guanosine(34) queuine transglycosylase activity"/>
    <property type="evidence" value="ECO:0007669"/>
    <property type="project" value="InterPro"/>
</dbReference>
<dbReference type="NCBIfam" id="NF001140">
    <property type="entry name" value="PRK00147.1"/>
    <property type="match status" value="1"/>
</dbReference>
<dbReference type="Pfam" id="PF01702">
    <property type="entry name" value="TGT"/>
    <property type="match status" value="1"/>
</dbReference>
<dbReference type="HAMAP" id="MF_01463_B">
    <property type="entry name" value="SecD_B"/>
    <property type="match status" value="1"/>
</dbReference>
<organism evidence="21 22">
    <name type="scientific">Steinernema glaseri</name>
    <dbReference type="NCBI Taxonomy" id="37863"/>
    <lineage>
        <taxon>Eukaryota</taxon>
        <taxon>Metazoa</taxon>
        <taxon>Ecdysozoa</taxon>
        <taxon>Nematoda</taxon>
        <taxon>Chromadorea</taxon>
        <taxon>Rhabditida</taxon>
        <taxon>Tylenchina</taxon>
        <taxon>Panagrolaimomorpha</taxon>
        <taxon>Strongyloidoidea</taxon>
        <taxon>Steinernematidae</taxon>
        <taxon>Steinernema</taxon>
    </lineage>
</organism>
<dbReference type="GO" id="GO:0016853">
    <property type="term" value="F:isomerase activity"/>
    <property type="evidence" value="ECO:0007669"/>
    <property type="project" value="InterPro"/>
</dbReference>
<dbReference type="GO" id="GO:0015450">
    <property type="term" value="F:protein-transporting ATPase activity"/>
    <property type="evidence" value="ECO:0007669"/>
    <property type="project" value="InterPro"/>
</dbReference>
<dbReference type="InterPro" id="IPR022813">
    <property type="entry name" value="SecD/SecF_arch_bac"/>
</dbReference>
<dbReference type="FunFam" id="1.20.1640.10:FF:000004">
    <property type="entry name" value="Protein translocase subunit SecD"/>
    <property type="match status" value="1"/>
</dbReference>
<accession>A0A1I7Y630</accession>
<evidence type="ECO:0000259" key="20">
    <source>
        <dbReference type="Pfam" id="PF22599"/>
    </source>
</evidence>
<keyword evidence="13" id="KW-0811">Translocation</keyword>
<evidence type="ECO:0000256" key="10">
    <source>
        <dbReference type="ARBA" id="ARBA00022785"/>
    </source>
</evidence>
<dbReference type="InterPro" id="IPR042119">
    <property type="entry name" value="QueA_dom2"/>
</dbReference>